<dbReference type="InterPro" id="IPR050330">
    <property type="entry name" value="Bact_OuterMem_StrucFunc"/>
</dbReference>
<keyword evidence="6 10" id="KW-1133">Transmembrane helix</keyword>
<dbReference type="PANTHER" id="PTHR30329">
    <property type="entry name" value="STATOR ELEMENT OF FLAGELLAR MOTOR COMPLEX"/>
    <property type="match status" value="1"/>
</dbReference>
<dbReference type="Pfam" id="PF00691">
    <property type="entry name" value="OmpA"/>
    <property type="match status" value="1"/>
</dbReference>
<evidence type="ECO:0000259" key="11">
    <source>
        <dbReference type="PROSITE" id="PS51123"/>
    </source>
</evidence>
<sequence>MARKRGTGSGGGGHDATGMMRWLLTYADLITLLMVFFVVMYAMSSADQRKFNALKASLATALRTEGAGANLIFEYAGNRPFNQAINPEGAEKELEAFREIINQVQQRVKDPQGVGFAVSERGLTIRFLDSVLFDLGRADLRPDALPLLDAVAGALKQTDNYIRVEGHADNLPISTAQFPSNWELSAARSIAVTRYFIDKHGLEPRRLSSLGYGEYRPLYPNTSEANRAKNRRVDIVILRSEKAGGEIDAPQPAPRQP</sequence>
<gene>
    <name evidence="12" type="ORF">SAMN05660235_01087</name>
</gene>
<comment type="similarity">
    <text evidence="3">Belongs to the MotB family.</text>
</comment>
<dbReference type="Pfam" id="PF13677">
    <property type="entry name" value="MotB_plug"/>
    <property type="match status" value="1"/>
</dbReference>
<evidence type="ECO:0000256" key="1">
    <source>
        <dbReference type="ARBA" id="ARBA00004162"/>
    </source>
</evidence>
<keyword evidence="5 10" id="KW-0812">Transmembrane</keyword>
<comment type="subcellular location">
    <subcellularLocation>
        <location evidence="1">Cell membrane</location>
        <topology evidence="1">Single-pass membrane protein</topology>
    </subcellularLocation>
    <subcellularLocation>
        <location evidence="2">Cell outer membrane</location>
    </subcellularLocation>
</comment>
<evidence type="ECO:0000256" key="6">
    <source>
        <dbReference type="ARBA" id="ARBA00022989"/>
    </source>
</evidence>
<evidence type="ECO:0000256" key="7">
    <source>
        <dbReference type="ARBA" id="ARBA00023136"/>
    </source>
</evidence>
<dbReference type="CDD" id="cd07185">
    <property type="entry name" value="OmpA_C-like"/>
    <property type="match status" value="1"/>
</dbReference>
<dbReference type="InterPro" id="IPR036737">
    <property type="entry name" value="OmpA-like_sf"/>
</dbReference>
<proteinExistence type="inferred from homology"/>
<name>A0A1G7JWD4_9FIRM</name>
<evidence type="ECO:0000256" key="10">
    <source>
        <dbReference type="SAM" id="Phobius"/>
    </source>
</evidence>
<dbReference type="Proteomes" id="UP000243333">
    <property type="component" value="Unassembled WGS sequence"/>
</dbReference>
<evidence type="ECO:0000256" key="2">
    <source>
        <dbReference type="ARBA" id="ARBA00004442"/>
    </source>
</evidence>
<evidence type="ECO:0000256" key="3">
    <source>
        <dbReference type="ARBA" id="ARBA00008914"/>
    </source>
</evidence>
<dbReference type="GO" id="GO:0009279">
    <property type="term" value="C:cell outer membrane"/>
    <property type="evidence" value="ECO:0007669"/>
    <property type="project" value="UniProtKB-SubCell"/>
</dbReference>
<keyword evidence="7 9" id="KW-0472">Membrane</keyword>
<evidence type="ECO:0000256" key="9">
    <source>
        <dbReference type="PROSITE-ProRule" id="PRU00473"/>
    </source>
</evidence>
<accession>A0A1G7JWD4</accession>
<organism evidence="12 13">
    <name type="scientific">Sporolituus thermophilus DSM 23256</name>
    <dbReference type="NCBI Taxonomy" id="1123285"/>
    <lineage>
        <taxon>Bacteria</taxon>
        <taxon>Bacillati</taxon>
        <taxon>Bacillota</taxon>
        <taxon>Negativicutes</taxon>
        <taxon>Selenomonadales</taxon>
        <taxon>Sporomusaceae</taxon>
        <taxon>Sporolituus</taxon>
    </lineage>
</organism>
<evidence type="ECO:0000313" key="13">
    <source>
        <dbReference type="Proteomes" id="UP000243333"/>
    </source>
</evidence>
<dbReference type="RefSeq" id="WP_216093632.1">
    <property type="nucleotide sequence ID" value="NZ_FNBU01000006.1"/>
</dbReference>
<protein>
    <submittedName>
        <fullName evidence="12">Chemotaxis protein MotB</fullName>
    </submittedName>
</protein>
<feature type="domain" description="OmpA-like" evidence="11">
    <location>
        <begin position="120"/>
        <end position="241"/>
    </location>
</feature>
<dbReference type="EMBL" id="FNBU01000006">
    <property type="protein sequence ID" value="SDF29260.1"/>
    <property type="molecule type" value="Genomic_DNA"/>
</dbReference>
<evidence type="ECO:0000256" key="5">
    <source>
        <dbReference type="ARBA" id="ARBA00022692"/>
    </source>
</evidence>
<dbReference type="PRINTS" id="PR01021">
    <property type="entry name" value="OMPADOMAIN"/>
</dbReference>
<dbReference type="Gene3D" id="3.30.1330.60">
    <property type="entry name" value="OmpA-like domain"/>
    <property type="match status" value="1"/>
</dbReference>
<dbReference type="GO" id="GO:0005886">
    <property type="term" value="C:plasma membrane"/>
    <property type="evidence" value="ECO:0007669"/>
    <property type="project" value="UniProtKB-SubCell"/>
</dbReference>
<evidence type="ECO:0000256" key="4">
    <source>
        <dbReference type="ARBA" id="ARBA00022475"/>
    </source>
</evidence>
<feature type="transmembrane region" description="Helical" evidence="10">
    <location>
        <begin position="20"/>
        <end position="42"/>
    </location>
</feature>
<reference evidence="13" key="1">
    <citation type="submission" date="2016-10" db="EMBL/GenBank/DDBJ databases">
        <authorList>
            <person name="Varghese N."/>
            <person name="Submissions S."/>
        </authorList>
    </citation>
    <scope>NUCLEOTIDE SEQUENCE [LARGE SCALE GENOMIC DNA]</scope>
    <source>
        <strain evidence="13">DSM 23256</strain>
    </source>
</reference>
<dbReference type="SUPFAM" id="SSF103088">
    <property type="entry name" value="OmpA-like"/>
    <property type="match status" value="1"/>
</dbReference>
<keyword evidence="13" id="KW-1185">Reference proteome</keyword>
<dbReference type="PANTHER" id="PTHR30329:SF21">
    <property type="entry name" value="LIPOPROTEIN YIAD-RELATED"/>
    <property type="match status" value="1"/>
</dbReference>
<dbReference type="InterPro" id="IPR006664">
    <property type="entry name" value="OMP_bac"/>
</dbReference>
<evidence type="ECO:0000256" key="8">
    <source>
        <dbReference type="ARBA" id="ARBA00023237"/>
    </source>
</evidence>
<keyword evidence="4" id="KW-1003">Cell membrane</keyword>
<dbReference type="InterPro" id="IPR006665">
    <property type="entry name" value="OmpA-like"/>
</dbReference>
<evidence type="ECO:0000313" key="12">
    <source>
        <dbReference type="EMBL" id="SDF29260.1"/>
    </source>
</evidence>
<dbReference type="AlphaFoldDB" id="A0A1G7JWD4"/>
<keyword evidence="8" id="KW-0998">Cell outer membrane</keyword>
<dbReference type="PROSITE" id="PS51123">
    <property type="entry name" value="OMPA_2"/>
    <property type="match status" value="1"/>
</dbReference>
<dbReference type="STRING" id="1123285.SAMN05660235_01087"/>
<dbReference type="InterPro" id="IPR025713">
    <property type="entry name" value="MotB-like_N_dom"/>
</dbReference>